<dbReference type="InterPro" id="IPR036412">
    <property type="entry name" value="HAD-like_sf"/>
</dbReference>
<dbReference type="GO" id="GO:0046404">
    <property type="term" value="F:ATP-dependent polydeoxyribonucleotide 5'-hydroxyl-kinase activity"/>
    <property type="evidence" value="ECO:0007669"/>
    <property type="project" value="TreeGrafter"/>
</dbReference>
<accession>A0A6C0B3Q4</accession>
<dbReference type="Gene3D" id="3.40.50.300">
    <property type="entry name" value="P-loop containing nucleotide triphosphate hydrolases"/>
    <property type="match status" value="1"/>
</dbReference>
<reference evidence="1" key="1">
    <citation type="journal article" date="2020" name="Nature">
        <title>Giant virus diversity and host interactions through global metagenomics.</title>
        <authorList>
            <person name="Schulz F."/>
            <person name="Roux S."/>
            <person name="Paez-Espino D."/>
            <person name="Jungbluth S."/>
            <person name="Walsh D.A."/>
            <person name="Denef V.J."/>
            <person name="McMahon K.D."/>
            <person name="Konstantinidis K.T."/>
            <person name="Eloe-Fadrosh E.A."/>
            <person name="Kyrpides N.C."/>
            <person name="Woyke T."/>
        </authorList>
    </citation>
    <scope>NUCLEOTIDE SEQUENCE</scope>
    <source>
        <strain evidence="1">GVMAG-M-3300009422-16</strain>
    </source>
</reference>
<dbReference type="InterPro" id="IPR006549">
    <property type="entry name" value="HAD-SF_hydro_IIIA"/>
</dbReference>
<dbReference type="InterPro" id="IPR013954">
    <property type="entry name" value="PNK3P"/>
</dbReference>
<dbReference type="Pfam" id="PF13671">
    <property type="entry name" value="AAA_33"/>
    <property type="match status" value="1"/>
</dbReference>
<dbReference type="GO" id="GO:0006281">
    <property type="term" value="P:DNA repair"/>
    <property type="evidence" value="ECO:0007669"/>
    <property type="project" value="TreeGrafter"/>
</dbReference>
<dbReference type="GO" id="GO:0003690">
    <property type="term" value="F:double-stranded DNA binding"/>
    <property type="evidence" value="ECO:0007669"/>
    <property type="project" value="TreeGrafter"/>
</dbReference>
<dbReference type="Pfam" id="PF08645">
    <property type="entry name" value="PNK3P"/>
    <property type="match status" value="1"/>
</dbReference>
<dbReference type="SUPFAM" id="SSF56784">
    <property type="entry name" value="HAD-like"/>
    <property type="match status" value="1"/>
</dbReference>
<protein>
    <submittedName>
        <fullName evidence="1">Uncharacterized protein</fullName>
    </submittedName>
</protein>
<dbReference type="EMBL" id="MN739060">
    <property type="protein sequence ID" value="QHS86686.1"/>
    <property type="molecule type" value="Genomic_DNA"/>
</dbReference>
<dbReference type="GO" id="GO:0046403">
    <property type="term" value="F:polynucleotide 3'-phosphatase activity"/>
    <property type="evidence" value="ECO:0007669"/>
    <property type="project" value="TreeGrafter"/>
</dbReference>
<dbReference type="InterPro" id="IPR023214">
    <property type="entry name" value="HAD_sf"/>
</dbReference>
<dbReference type="AlphaFoldDB" id="A0A6C0B3Q4"/>
<sequence>MDSQIGGACSVCSKKGHNKTTCGKKLSVTSTSGDIIIQHPKFRFRKKLAAFDFDHTLVKPKSQSTFSKSADDWVWLRQCVKDIVVKYYKRGYAIVIFTNQSRAYKCSQIKSVLDTLGIPYKAYIMYTKSLKKPNPHYFNEYIAHKTFDKVNSFYAGDALGRPGDWSDSDKVFAVNCDLKYIGPEVIFPFPIITPVKLKTVKTQELVLMVGYPGSGKSTYVAEHFTKPNYTIISGDTYKSVQYKIVKALKSELGKGQSVVLDATNSSVKKRAIFLKIAKDLSLYTRVIHVSATIEQSLFQNQKRVKPVPKMAMWIYRKYYERPTKAEDIDDIIIV</sequence>
<name>A0A6C0B3Q4_9ZZZZ</name>
<organism evidence="1">
    <name type="scientific">viral metagenome</name>
    <dbReference type="NCBI Taxonomy" id="1070528"/>
    <lineage>
        <taxon>unclassified sequences</taxon>
        <taxon>metagenomes</taxon>
        <taxon>organismal metagenomes</taxon>
    </lineage>
</organism>
<dbReference type="SUPFAM" id="SSF52540">
    <property type="entry name" value="P-loop containing nucleoside triphosphate hydrolases"/>
    <property type="match status" value="1"/>
</dbReference>
<dbReference type="PANTHER" id="PTHR12083:SF9">
    <property type="entry name" value="BIFUNCTIONAL POLYNUCLEOTIDE PHOSPHATASE_KINASE"/>
    <property type="match status" value="1"/>
</dbReference>
<dbReference type="PANTHER" id="PTHR12083">
    <property type="entry name" value="BIFUNCTIONAL POLYNUCLEOTIDE PHOSPHATASE/KINASE"/>
    <property type="match status" value="1"/>
</dbReference>
<proteinExistence type="predicted"/>
<dbReference type="Gene3D" id="3.40.50.1000">
    <property type="entry name" value="HAD superfamily/HAD-like"/>
    <property type="match status" value="1"/>
</dbReference>
<dbReference type="InterPro" id="IPR027417">
    <property type="entry name" value="P-loop_NTPase"/>
</dbReference>
<dbReference type="NCBIfam" id="TIGR01662">
    <property type="entry name" value="HAD-SF-IIIA"/>
    <property type="match status" value="1"/>
</dbReference>
<evidence type="ECO:0000313" key="1">
    <source>
        <dbReference type="EMBL" id="QHS86686.1"/>
    </source>
</evidence>